<keyword evidence="2" id="KW-0378">Hydrolase</keyword>
<organism evidence="2 3">
    <name type="scientific">Sphingomonas montanisoli</name>
    <dbReference type="NCBI Taxonomy" id="2606412"/>
    <lineage>
        <taxon>Bacteria</taxon>
        <taxon>Pseudomonadati</taxon>
        <taxon>Pseudomonadota</taxon>
        <taxon>Alphaproteobacteria</taxon>
        <taxon>Sphingomonadales</taxon>
        <taxon>Sphingomonadaceae</taxon>
        <taxon>Sphingomonas</taxon>
    </lineage>
</organism>
<proteinExistence type="predicted"/>
<dbReference type="Proteomes" id="UP000322077">
    <property type="component" value="Unassembled WGS sequence"/>
</dbReference>
<comment type="caution">
    <text evidence="2">The sequence shown here is derived from an EMBL/GenBank/DDBJ whole genome shotgun (WGS) entry which is preliminary data.</text>
</comment>
<gene>
    <name evidence="2" type="ORF">FYJ91_18410</name>
</gene>
<protein>
    <submittedName>
        <fullName evidence="2">Alpha/beta hydrolase</fullName>
    </submittedName>
</protein>
<name>A0A5D9BYT2_9SPHN</name>
<sequence>MFDRFTLDEIAVPEGVMRVRHGGEGPPLLLIHGCPQTSMMWGPIADDLAEHFHVVAPDLRGYGGGPMPETTPDHEPYSKRAMNRDQIALMRHFGHDRFMVAGHDRGARCAYRLAMDNPEIVTKLAVLDIIPTAEVYRSTDFTLASAYWHWFFLPRAAPGPERMLAATPDIPFLGALAASMPAESVAEYERFYHRPQNIHGMCEDYRAGMGIDRMQDEEDIAAGRKIQAPTLVLWGERGLVGRRDPMSVWRRWCVEVEGQGIDCGHFLPEEKPAETLAALKAFFLR</sequence>
<dbReference type="Gene3D" id="3.40.50.1820">
    <property type="entry name" value="alpha/beta hydrolase"/>
    <property type="match status" value="1"/>
</dbReference>
<dbReference type="AlphaFoldDB" id="A0A5D9BYT2"/>
<dbReference type="InterPro" id="IPR029058">
    <property type="entry name" value="AB_hydrolase_fold"/>
</dbReference>
<evidence type="ECO:0000259" key="1">
    <source>
        <dbReference type="Pfam" id="PF00561"/>
    </source>
</evidence>
<keyword evidence="3" id="KW-1185">Reference proteome</keyword>
<dbReference type="PANTHER" id="PTHR43329">
    <property type="entry name" value="EPOXIDE HYDROLASE"/>
    <property type="match status" value="1"/>
</dbReference>
<dbReference type="RefSeq" id="WP_149523795.1">
    <property type="nucleotide sequence ID" value="NZ_VTOU01000005.1"/>
</dbReference>
<dbReference type="GO" id="GO:0016787">
    <property type="term" value="F:hydrolase activity"/>
    <property type="evidence" value="ECO:0007669"/>
    <property type="project" value="UniProtKB-KW"/>
</dbReference>
<dbReference type="InterPro" id="IPR000073">
    <property type="entry name" value="AB_hydrolase_1"/>
</dbReference>
<accession>A0A5D9BYT2</accession>
<evidence type="ECO:0000313" key="2">
    <source>
        <dbReference type="EMBL" id="TZG24599.1"/>
    </source>
</evidence>
<evidence type="ECO:0000313" key="3">
    <source>
        <dbReference type="Proteomes" id="UP000322077"/>
    </source>
</evidence>
<dbReference type="Pfam" id="PF00561">
    <property type="entry name" value="Abhydrolase_1"/>
    <property type="match status" value="1"/>
</dbReference>
<dbReference type="SUPFAM" id="SSF53474">
    <property type="entry name" value="alpha/beta-Hydrolases"/>
    <property type="match status" value="1"/>
</dbReference>
<dbReference type="EMBL" id="VTOU01000005">
    <property type="protein sequence ID" value="TZG24599.1"/>
    <property type="molecule type" value="Genomic_DNA"/>
</dbReference>
<reference evidence="2 3" key="1">
    <citation type="submission" date="2019-08" db="EMBL/GenBank/DDBJ databases">
        <authorList>
            <person name="Wang G."/>
            <person name="Xu Z."/>
        </authorList>
    </citation>
    <scope>NUCLEOTIDE SEQUENCE [LARGE SCALE GENOMIC DNA]</scope>
    <source>
        <strain evidence="2 3">ZX</strain>
    </source>
</reference>
<feature type="domain" description="AB hydrolase-1" evidence="1">
    <location>
        <begin position="26"/>
        <end position="272"/>
    </location>
</feature>